<dbReference type="EMBL" id="CAESGF010000009">
    <property type="protein sequence ID" value="CAB4364022.1"/>
    <property type="molecule type" value="Genomic_DNA"/>
</dbReference>
<dbReference type="SUPFAM" id="SSF55781">
    <property type="entry name" value="GAF domain-like"/>
    <property type="match status" value="1"/>
</dbReference>
<dbReference type="GO" id="GO:0003677">
    <property type="term" value="F:DNA binding"/>
    <property type="evidence" value="ECO:0007669"/>
    <property type="project" value="InterPro"/>
</dbReference>
<dbReference type="AlphaFoldDB" id="A0A6J7N8E8"/>
<dbReference type="Gene3D" id="1.10.10.10">
    <property type="entry name" value="Winged helix-like DNA-binding domain superfamily/Winged helix DNA-binding domain"/>
    <property type="match status" value="1"/>
</dbReference>
<dbReference type="SUPFAM" id="SSF46785">
    <property type="entry name" value="Winged helix' DNA-binding domain"/>
    <property type="match status" value="1"/>
</dbReference>
<name>A0A6J7N8E8_9ZZZZ</name>
<dbReference type="PANTHER" id="PTHR30136:SF24">
    <property type="entry name" value="HTH-TYPE TRANSCRIPTIONAL REPRESSOR ALLR"/>
    <property type="match status" value="1"/>
</dbReference>
<dbReference type="EMBL" id="CAFBOL010000024">
    <property type="protein sequence ID" value="CAB4986334.1"/>
    <property type="molecule type" value="Genomic_DNA"/>
</dbReference>
<organism evidence="9">
    <name type="scientific">freshwater metagenome</name>
    <dbReference type="NCBI Taxonomy" id="449393"/>
    <lineage>
        <taxon>unclassified sequences</taxon>
        <taxon>metagenomes</taxon>
        <taxon>ecological metagenomes</taxon>
    </lineage>
</organism>
<evidence type="ECO:0000313" key="7">
    <source>
        <dbReference type="EMBL" id="CAB4852213.1"/>
    </source>
</evidence>
<dbReference type="SMART" id="SM00346">
    <property type="entry name" value="HTH_ICLR"/>
    <property type="match status" value="1"/>
</dbReference>
<dbReference type="EMBL" id="CAFAAV010000050">
    <property type="protein sequence ID" value="CAB4812867.1"/>
    <property type="molecule type" value="Genomic_DNA"/>
</dbReference>
<protein>
    <submittedName>
        <fullName evidence="9">Unannotated protein</fullName>
    </submittedName>
</protein>
<gene>
    <name evidence="5" type="ORF">UFOPK2656_01654</name>
    <name evidence="6" type="ORF">UFOPK3099_00863</name>
    <name evidence="7" type="ORF">UFOPK3267_01952</name>
    <name evidence="8" type="ORF">UFOPK3651_01796</name>
    <name evidence="9" type="ORF">UFOPK3931_01168</name>
    <name evidence="4" type="ORF">UFOPK4189_01791</name>
</gene>
<accession>A0A6J7N8E8</accession>
<evidence type="ECO:0000256" key="2">
    <source>
        <dbReference type="ARBA" id="ARBA00023163"/>
    </source>
</evidence>
<dbReference type="GO" id="GO:0003700">
    <property type="term" value="F:DNA-binding transcription factor activity"/>
    <property type="evidence" value="ECO:0007669"/>
    <property type="project" value="TreeGrafter"/>
</dbReference>
<dbReference type="EMBL" id="CAEZYF010000009">
    <property type="protein sequence ID" value="CAB4724308.1"/>
    <property type="molecule type" value="Genomic_DNA"/>
</dbReference>
<evidence type="ECO:0000259" key="3">
    <source>
        <dbReference type="PROSITE" id="PS51077"/>
    </source>
</evidence>
<dbReference type="InterPro" id="IPR050707">
    <property type="entry name" value="HTH_MetabolicPath_Reg"/>
</dbReference>
<dbReference type="Pfam" id="PF09339">
    <property type="entry name" value="HTH_IclR"/>
    <property type="match status" value="1"/>
</dbReference>
<evidence type="ECO:0000313" key="4">
    <source>
        <dbReference type="EMBL" id="CAB4364022.1"/>
    </source>
</evidence>
<keyword evidence="1" id="KW-0805">Transcription regulation</keyword>
<evidence type="ECO:0000313" key="9">
    <source>
        <dbReference type="EMBL" id="CAB4986334.1"/>
    </source>
</evidence>
<dbReference type="InterPro" id="IPR029016">
    <property type="entry name" value="GAF-like_dom_sf"/>
</dbReference>
<evidence type="ECO:0000313" key="5">
    <source>
        <dbReference type="EMBL" id="CAB4724308.1"/>
    </source>
</evidence>
<dbReference type="InterPro" id="IPR036388">
    <property type="entry name" value="WH-like_DNA-bd_sf"/>
</dbReference>
<dbReference type="EMBL" id="CAFBMT010000009">
    <property type="protein sequence ID" value="CAB4935822.1"/>
    <property type="molecule type" value="Genomic_DNA"/>
</dbReference>
<keyword evidence="2" id="KW-0804">Transcription</keyword>
<dbReference type="GO" id="GO:0045892">
    <property type="term" value="P:negative regulation of DNA-templated transcription"/>
    <property type="evidence" value="ECO:0007669"/>
    <property type="project" value="TreeGrafter"/>
</dbReference>
<evidence type="ECO:0000256" key="1">
    <source>
        <dbReference type="ARBA" id="ARBA00023015"/>
    </source>
</evidence>
<dbReference type="PANTHER" id="PTHR30136">
    <property type="entry name" value="HELIX-TURN-HELIX TRANSCRIPTIONAL REGULATOR, ICLR FAMILY"/>
    <property type="match status" value="1"/>
</dbReference>
<dbReference type="PROSITE" id="PS51077">
    <property type="entry name" value="HTH_ICLR"/>
    <property type="match status" value="1"/>
</dbReference>
<evidence type="ECO:0000313" key="6">
    <source>
        <dbReference type="EMBL" id="CAB4812867.1"/>
    </source>
</evidence>
<sequence>MAAGVEFEQGEVSQTLERGLAVLELLGGARSSLTPAQIAGELAIARPIAYRLLRTLSRRRLVVRDDDGTFRIGPGVLDLVRGVASNVLESAMPELTRLADALDCTAVLTIADGDDVVFLATVEPVGTNVHLSYPPGFRRAILESAFGIAILAGCPRSVGEPAAVAAARRRGHASDPSNCVAAPINRRGRDATASIGVQAPESAPFDASAAIELVTAAAARIGIR</sequence>
<dbReference type="EMBL" id="CAFBIY010000117">
    <property type="protein sequence ID" value="CAB4852213.1"/>
    <property type="molecule type" value="Genomic_DNA"/>
</dbReference>
<dbReference type="InterPro" id="IPR005471">
    <property type="entry name" value="Tscrpt_reg_IclR_N"/>
</dbReference>
<dbReference type="InterPro" id="IPR036390">
    <property type="entry name" value="WH_DNA-bd_sf"/>
</dbReference>
<evidence type="ECO:0000313" key="8">
    <source>
        <dbReference type="EMBL" id="CAB4935822.1"/>
    </source>
</evidence>
<reference evidence="9" key="1">
    <citation type="submission" date="2020-05" db="EMBL/GenBank/DDBJ databases">
        <authorList>
            <person name="Chiriac C."/>
            <person name="Salcher M."/>
            <person name="Ghai R."/>
            <person name="Kavagutti S V."/>
        </authorList>
    </citation>
    <scope>NUCLEOTIDE SEQUENCE</scope>
</reference>
<proteinExistence type="predicted"/>
<dbReference type="Gene3D" id="3.30.450.40">
    <property type="match status" value="1"/>
</dbReference>
<feature type="domain" description="HTH iclR-type" evidence="3">
    <location>
        <begin position="13"/>
        <end position="74"/>
    </location>
</feature>